<comment type="caution">
    <text evidence="1">The sequence shown here is derived from an EMBL/GenBank/DDBJ whole genome shotgun (WGS) entry which is preliminary data.</text>
</comment>
<reference evidence="1" key="2">
    <citation type="submission" date="2022-01" db="EMBL/GenBank/DDBJ databases">
        <authorList>
            <person name="Yamashiro T."/>
            <person name="Shiraishi A."/>
            <person name="Satake H."/>
            <person name="Nakayama K."/>
        </authorList>
    </citation>
    <scope>NUCLEOTIDE SEQUENCE</scope>
</reference>
<dbReference type="EMBL" id="BQNB010013796">
    <property type="protein sequence ID" value="GJT20363.1"/>
    <property type="molecule type" value="Genomic_DNA"/>
</dbReference>
<reference evidence="1" key="1">
    <citation type="journal article" date="2022" name="Int. J. Mol. Sci.">
        <title>Draft Genome of Tanacetum Coccineum: Genomic Comparison of Closely Related Tanacetum-Family Plants.</title>
        <authorList>
            <person name="Yamashiro T."/>
            <person name="Shiraishi A."/>
            <person name="Nakayama K."/>
            <person name="Satake H."/>
        </authorList>
    </citation>
    <scope>NUCLEOTIDE SEQUENCE</scope>
</reference>
<accession>A0ABQ5C178</accession>
<dbReference type="Proteomes" id="UP001151760">
    <property type="component" value="Unassembled WGS sequence"/>
</dbReference>
<evidence type="ECO:0000313" key="1">
    <source>
        <dbReference type="EMBL" id="GJT20363.1"/>
    </source>
</evidence>
<name>A0ABQ5C178_9ASTR</name>
<keyword evidence="2" id="KW-1185">Reference proteome</keyword>
<gene>
    <name evidence="1" type="ORF">Tco_0890300</name>
</gene>
<sequence>MIPQTTAISNIKLPILKKEEYDIWAMEMEHYLEYIDNDVGKERLKYFLLMAIPKEHMRRFHGMDDAKEIWEAIRTSKIYQGAPKTISVLPKLLLLFHKSKVSNNKVKSGFQESYSSFTPSILLQPMYPEKEVSCRQIAIDCYSNEEVRIRKQEGEFLVDGKTPVGLDKKN</sequence>
<protein>
    <submittedName>
        <fullName evidence="1">Uncharacterized protein</fullName>
    </submittedName>
</protein>
<evidence type="ECO:0000313" key="2">
    <source>
        <dbReference type="Proteomes" id="UP001151760"/>
    </source>
</evidence>
<organism evidence="1 2">
    <name type="scientific">Tanacetum coccineum</name>
    <dbReference type="NCBI Taxonomy" id="301880"/>
    <lineage>
        <taxon>Eukaryota</taxon>
        <taxon>Viridiplantae</taxon>
        <taxon>Streptophyta</taxon>
        <taxon>Embryophyta</taxon>
        <taxon>Tracheophyta</taxon>
        <taxon>Spermatophyta</taxon>
        <taxon>Magnoliopsida</taxon>
        <taxon>eudicotyledons</taxon>
        <taxon>Gunneridae</taxon>
        <taxon>Pentapetalae</taxon>
        <taxon>asterids</taxon>
        <taxon>campanulids</taxon>
        <taxon>Asterales</taxon>
        <taxon>Asteraceae</taxon>
        <taxon>Asteroideae</taxon>
        <taxon>Anthemideae</taxon>
        <taxon>Anthemidinae</taxon>
        <taxon>Tanacetum</taxon>
    </lineage>
</organism>
<proteinExistence type="predicted"/>